<evidence type="ECO:0000313" key="7">
    <source>
        <dbReference type="Proteomes" id="UP000648239"/>
    </source>
</evidence>
<gene>
    <name evidence="6" type="ORF">IFK94_07500</name>
</gene>
<keyword evidence="1 4" id="KW-0349">Heme</keyword>
<dbReference type="Proteomes" id="UP000648239">
    <property type="component" value="Unassembled WGS sequence"/>
</dbReference>
<keyword evidence="3 4" id="KW-0408">Iron</keyword>
<dbReference type="Gene3D" id="1.10.760.10">
    <property type="entry name" value="Cytochrome c-like domain"/>
    <property type="match status" value="1"/>
</dbReference>
<organism evidence="6 7">
    <name type="scientific">Candidatus Polarisedimenticola svalbardensis</name>
    <dbReference type="NCBI Taxonomy" id="2886004"/>
    <lineage>
        <taxon>Bacteria</taxon>
        <taxon>Pseudomonadati</taxon>
        <taxon>Acidobacteriota</taxon>
        <taxon>Candidatus Polarisedimenticolia</taxon>
        <taxon>Candidatus Polarisedimenticolales</taxon>
        <taxon>Candidatus Polarisedimenticolaceae</taxon>
        <taxon>Candidatus Polarisedimenticola</taxon>
    </lineage>
</organism>
<dbReference type="Pfam" id="PF13442">
    <property type="entry name" value="Cytochrome_CBB3"/>
    <property type="match status" value="1"/>
</dbReference>
<evidence type="ECO:0000256" key="1">
    <source>
        <dbReference type="ARBA" id="ARBA00022617"/>
    </source>
</evidence>
<dbReference type="SUPFAM" id="SSF46626">
    <property type="entry name" value="Cytochrome c"/>
    <property type="match status" value="1"/>
</dbReference>
<dbReference type="PANTHER" id="PTHR40394:SF2">
    <property type="entry name" value="QUINOL:CYTOCHROME C OXIDOREDUCTASE MEMBRANE PROTEIN"/>
    <property type="match status" value="1"/>
</dbReference>
<accession>A0A8J6Y097</accession>
<evidence type="ECO:0000256" key="3">
    <source>
        <dbReference type="ARBA" id="ARBA00023004"/>
    </source>
</evidence>
<dbReference type="AlphaFoldDB" id="A0A8J6Y097"/>
<evidence type="ECO:0000256" key="4">
    <source>
        <dbReference type="PROSITE-ProRule" id="PRU00433"/>
    </source>
</evidence>
<evidence type="ECO:0000259" key="5">
    <source>
        <dbReference type="PROSITE" id="PS51007"/>
    </source>
</evidence>
<evidence type="ECO:0000313" key="6">
    <source>
        <dbReference type="EMBL" id="MBD3867952.1"/>
    </source>
</evidence>
<dbReference type="PANTHER" id="PTHR40394">
    <property type="entry name" value="LIPOPROTEIN-RELATED"/>
    <property type="match status" value="1"/>
</dbReference>
<dbReference type="EMBL" id="JACXWD010000019">
    <property type="protein sequence ID" value="MBD3867952.1"/>
    <property type="molecule type" value="Genomic_DNA"/>
</dbReference>
<dbReference type="PROSITE" id="PS51007">
    <property type="entry name" value="CYTC"/>
    <property type="match status" value="1"/>
</dbReference>
<evidence type="ECO:0000256" key="2">
    <source>
        <dbReference type="ARBA" id="ARBA00022723"/>
    </source>
</evidence>
<proteinExistence type="predicted"/>
<protein>
    <submittedName>
        <fullName evidence="6">Cytochrome c</fullName>
    </submittedName>
</protein>
<dbReference type="GO" id="GO:0009055">
    <property type="term" value="F:electron transfer activity"/>
    <property type="evidence" value="ECO:0007669"/>
    <property type="project" value="InterPro"/>
</dbReference>
<comment type="caution">
    <text evidence="6">The sequence shown here is derived from an EMBL/GenBank/DDBJ whole genome shotgun (WGS) entry which is preliminary data.</text>
</comment>
<dbReference type="GO" id="GO:0046872">
    <property type="term" value="F:metal ion binding"/>
    <property type="evidence" value="ECO:0007669"/>
    <property type="project" value="UniProtKB-KW"/>
</dbReference>
<dbReference type="InterPro" id="IPR036909">
    <property type="entry name" value="Cyt_c-like_dom_sf"/>
</dbReference>
<keyword evidence="2 4" id="KW-0479">Metal-binding</keyword>
<feature type="domain" description="Cytochrome c" evidence="5">
    <location>
        <begin position="103"/>
        <end position="195"/>
    </location>
</feature>
<reference evidence="6 7" key="1">
    <citation type="submission" date="2020-08" db="EMBL/GenBank/DDBJ databases">
        <title>Acidobacteriota in marine sediments use diverse sulfur dissimilation pathways.</title>
        <authorList>
            <person name="Wasmund K."/>
        </authorList>
    </citation>
    <scope>NUCLEOTIDE SEQUENCE [LARGE SCALE GENOMIC DNA]</scope>
    <source>
        <strain evidence="6">MAG AM4</strain>
    </source>
</reference>
<sequence>MVRKWTIWILISLGVLSLLPFALIARARTARTAEPRIHVFPDMDNQGRYKSQQVNRLFADTRAMRPPVEGTVARGQLQEDDHLYRGVRSGEWAAGFPMKIDREVMERGRERYDIHCSPCHGLAGYGDGIVARRADALQEGTWVQPSSLHTDLVRSRPSGHIFNTITNGIRNMPPYGFRVSVEDRWAVTAYVTALQLSQNAAIEDVPEQQRANVQEQ</sequence>
<dbReference type="GO" id="GO:0020037">
    <property type="term" value="F:heme binding"/>
    <property type="evidence" value="ECO:0007669"/>
    <property type="project" value="InterPro"/>
</dbReference>
<name>A0A8J6Y097_9BACT</name>
<dbReference type="InterPro" id="IPR009056">
    <property type="entry name" value="Cyt_c-like_dom"/>
</dbReference>